<evidence type="ECO:0000313" key="3">
    <source>
        <dbReference type="Proteomes" id="UP000664859"/>
    </source>
</evidence>
<feature type="signal peptide" evidence="1">
    <location>
        <begin position="1"/>
        <end position="24"/>
    </location>
</feature>
<proteinExistence type="predicted"/>
<evidence type="ECO:0000313" key="2">
    <source>
        <dbReference type="EMBL" id="KAG5191715.1"/>
    </source>
</evidence>
<dbReference type="PANTHER" id="PTHR36348">
    <property type="entry name" value="EXPRESSED PROTEIN"/>
    <property type="match status" value="1"/>
</dbReference>
<accession>A0A835ZDJ0</accession>
<dbReference type="Proteomes" id="UP000664859">
    <property type="component" value="Unassembled WGS sequence"/>
</dbReference>
<comment type="caution">
    <text evidence="2">The sequence shown here is derived from an EMBL/GenBank/DDBJ whole genome shotgun (WGS) entry which is preliminary data.</text>
</comment>
<organism evidence="2 3">
    <name type="scientific">Tribonema minus</name>
    <dbReference type="NCBI Taxonomy" id="303371"/>
    <lineage>
        <taxon>Eukaryota</taxon>
        <taxon>Sar</taxon>
        <taxon>Stramenopiles</taxon>
        <taxon>Ochrophyta</taxon>
        <taxon>PX clade</taxon>
        <taxon>Xanthophyceae</taxon>
        <taxon>Tribonematales</taxon>
        <taxon>Tribonemataceae</taxon>
        <taxon>Tribonema</taxon>
    </lineage>
</organism>
<sequence>MVSCRCRSFRHVCCAVTVAHLAGAFVTSGNPLLPRQLNHSAVRAPQLRMAASDPATLDAVIDSLMTTSQLPEIVAKNVKSVAQPSFFLRIAERADKAKNLAERQKYEGMATKVTEVLEKLVDLVEQKMDDSNSLAQIIVSSCAEPESGEFLLPLSAERFGNLRQSVRIHFGAAEGGAFLATIQAWVRKSAADGLDGMVTVLQKHWIQAWARKSAADGLDGMVTVLQKVMQAYAAEALQRALPPADVRTPAFALFAQLLEADPDAWGPLLAAGLAVDGSSAQCAVRAEQCLGCAEQCVGSLLSNASAELSNATAVPSSVSAVPSHALAVLSNASTVLSNARYVLSNTSAVLSNARYVLSNAAAVLSSLDHVPGVAGLAPLPALASPAPHCEPVCLRETA</sequence>
<dbReference type="AlphaFoldDB" id="A0A835ZDJ0"/>
<evidence type="ECO:0000256" key="1">
    <source>
        <dbReference type="SAM" id="SignalP"/>
    </source>
</evidence>
<dbReference type="PANTHER" id="PTHR36348:SF1">
    <property type="entry name" value="EXPRESSED PROTEIN"/>
    <property type="match status" value="1"/>
</dbReference>
<reference evidence="2" key="1">
    <citation type="submission" date="2021-02" db="EMBL/GenBank/DDBJ databases">
        <title>First Annotated Genome of the Yellow-green Alga Tribonema minus.</title>
        <authorList>
            <person name="Mahan K.M."/>
        </authorList>
    </citation>
    <scope>NUCLEOTIDE SEQUENCE</scope>
    <source>
        <strain evidence="2">UTEX B ZZ1240</strain>
    </source>
</reference>
<protein>
    <submittedName>
        <fullName evidence="2">Uncharacterized protein</fullName>
    </submittedName>
</protein>
<dbReference type="EMBL" id="JAFCMP010000015">
    <property type="protein sequence ID" value="KAG5191715.1"/>
    <property type="molecule type" value="Genomic_DNA"/>
</dbReference>
<gene>
    <name evidence="2" type="ORF">JKP88DRAFT_266442</name>
</gene>
<name>A0A835ZDJ0_9STRA</name>
<feature type="chain" id="PRO_5032983744" evidence="1">
    <location>
        <begin position="25"/>
        <end position="398"/>
    </location>
</feature>
<keyword evidence="3" id="KW-1185">Reference proteome</keyword>
<keyword evidence="1" id="KW-0732">Signal</keyword>
<dbReference type="OrthoDB" id="2020333at2759"/>